<keyword evidence="1 3" id="KW-0378">Hydrolase</keyword>
<dbReference type="Proteomes" id="UP000004221">
    <property type="component" value="Unassembled WGS sequence"/>
</dbReference>
<dbReference type="AlphaFoldDB" id="I4EFX7"/>
<dbReference type="InterPro" id="IPR001547">
    <property type="entry name" value="Glyco_hydro_5"/>
</dbReference>
<dbReference type="PROSITE" id="PS51257">
    <property type="entry name" value="PROKAR_LIPOPROTEIN"/>
    <property type="match status" value="1"/>
</dbReference>
<feature type="domain" description="Glycoside hydrolase family 5" evidence="4">
    <location>
        <begin position="87"/>
        <end position="274"/>
    </location>
</feature>
<evidence type="ECO:0000256" key="1">
    <source>
        <dbReference type="ARBA" id="ARBA00022801"/>
    </source>
</evidence>
<dbReference type="Gene3D" id="3.20.20.80">
    <property type="entry name" value="Glycosidases"/>
    <property type="match status" value="1"/>
</dbReference>
<evidence type="ECO:0000259" key="4">
    <source>
        <dbReference type="Pfam" id="PF00150"/>
    </source>
</evidence>
<evidence type="ECO:0000313" key="5">
    <source>
        <dbReference type="EMBL" id="CCF83589.1"/>
    </source>
</evidence>
<proteinExistence type="inferred from homology"/>
<name>I4EFX7_9BACT</name>
<accession>I4EFX7</accession>
<dbReference type="OrthoDB" id="141353at2"/>
<dbReference type="GO" id="GO:0000272">
    <property type="term" value="P:polysaccharide catabolic process"/>
    <property type="evidence" value="ECO:0007669"/>
    <property type="project" value="InterPro"/>
</dbReference>
<gene>
    <name evidence="5" type="ORF">NITHO_250004</name>
</gene>
<sequence length="413" mass="45839">MSGRAVRRFHRPARLGVRALLIVLVILAASCAGPRAPSPTPVVPRPHPEGITWQGGTWFLLGVNYPWHQYGNDFGNNARGSFGVHNESTYRAVDADFAKMARMGVHTVRWFVFGDGSVGITYDHHGMPTGIDQNVLPDMDAALEIAQRHNIYLDLVLLDFLFMKDAEWKDGVQSGGHANVINSDQGQKALVDKVFKPLFQRYGQNPYILSWEVMNEPEWTVSDFGKVHGQFSHPSTLDNFRRFTRRVVDAVHSETGSYATLGSASLQWVSSWTGLDLDYYQAHYYDWMRSSQSDNLFHAEGDQLGLDRPLVVGEFPAAYSRTAGLKHYLDTWYANGFAGAWPWSFKKVDGQGTPDGGTFSSWAADHSESVSIPAADQGARNSGIAPLSVLEAWVPKPGGTGIIEERLARDKPR</sequence>
<comment type="caution">
    <text evidence="5">The sequence shown here is derived from an EMBL/GenBank/DDBJ whole genome shotgun (WGS) entry which is preliminary data.</text>
</comment>
<protein>
    <recommendedName>
        <fullName evidence="4">Glycoside hydrolase family 5 domain-containing protein</fullName>
    </recommendedName>
</protein>
<keyword evidence="6" id="KW-1185">Reference proteome</keyword>
<dbReference type="PANTHER" id="PTHR37398:SF3">
    <property type="entry name" value="GLYCOSIDE HYDROLASE FAMILY 5 DOMAIN-CONTAINING PROTEIN"/>
    <property type="match status" value="1"/>
</dbReference>
<dbReference type="EMBL" id="CAGS01000168">
    <property type="protein sequence ID" value="CCF83589.1"/>
    <property type="molecule type" value="Genomic_DNA"/>
</dbReference>
<evidence type="ECO:0000313" key="6">
    <source>
        <dbReference type="Proteomes" id="UP000004221"/>
    </source>
</evidence>
<dbReference type="GO" id="GO:0004553">
    <property type="term" value="F:hydrolase activity, hydrolyzing O-glycosyl compounds"/>
    <property type="evidence" value="ECO:0007669"/>
    <property type="project" value="InterPro"/>
</dbReference>
<reference evidence="5 6" key="1">
    <citation type="journal article" date="2012" name="ISME J.">
        <title>Nitrification expanded: discovery, physiology and genomics of a nitrite-oxidizing bacterium from the phylum Chloroflexi.</title>
        <authorList>
            <person name="Sorokin D.Y."/>
            <person name="Lucker S."/>
            <person name="Vejmelkova D."/>
            <person name="Kostrikina N.A."/>
            <person name="Kleerebezem R."/>
            <person name="Rijpstra W.I."/>
            <person name="Damste J.S."/>
            <person name="Le Paslier D."/>
            <person name="Muyzer G."/>
            <person name="Wagner M."/>
            <person name="van Loosdrecht M.C."/>
            <person name="Daims H."/>
        </authorList>
    </citation>
    <scope>NUCLEOTIDE SEQUENCE [LARGE SCALE GENOMIC DNA]</scope>
    <source>
        <strain evidence="6">none</strain>
    </source>
</reference>
<dbReference type="RefSeq" id="WP_008477012.1">
    <property type="nucleotide sequence ID" value="NZ_CAGS01000168.1"/>
</dbReference>
<organism evidence="5 6">
    <name type="scientific">Nitrolancea hollandica Lb</name>
    <dbReference type="NCBI Taxonomy" id="1129897"/>
    <lineage>
        <taxon>Bacteria</taxon>
        <taxon>Pseudomonadati</taxon>
        <taxon>Thermomicrobiota</taxon>
        <taxon>Thermomicrobia</taxon>
        <taxon>Sphaerobacterales</taxon>
        <taxon>Sphaerobacterineae</taxon>
        <taxon>Sphaerobacteraceae</taxon>
        <taxon>Nitrolancea</taxon>
    </lineage>
</organism>
<evidence type="ECO:0000256" key="3">
    <source>
        <dbReference type="RuleBase" id="RU361153"/>
    </source>
</evidence>
<comment type="similarity">
    <text evidence="3">Belongs to the glycosyl hydrolase 5 (cellulase A) family.</text>
</comment>
<dbReference type="InterPro" id="IPR017853">
    <property type="entry name" value="GH"/>
</dbReference>
<dbReference type="PANTHER" id="PTHR37398">
    <property type="entry name" value="ENDO-BETA-1,4-MANNANASE"/>
    <property type="match status" value="1"/>
</dbReference>
<dbReference type="Pfam" id="PF00150">
    <property type="entry name" value="Cellulase"/>
    <property type="match status" value="1"/>
</dbReference>
<dbReference type="SUPFAM" id="SSF51445">
    <property type="entry name" value="(Trans)glycosidases"/>
    <property type="match status" value="1"/>
</dbReference>
<keyword evidence="2 3" id="KW-0326">Glycosidase</keyword>
<evidence type="ECO:0000256" key="2">
    <source>
        <dbReference type="ARBA" id="ARBA00023295"/>
    </source>
</evidence>